<keyword evidence="2" id="KW-1185">Reference proteome</keyword>
<dbReference type="Gene3D" id="2.40.50.230">
    <property type="entry name" value="Gp5 N-terminal domain"/>
    <property type="match status" value="1"/>
</dbReference>
<evidence type="ECO:0000313" key="1">
    <source>
        <dbReference type="EMBL" id="GEL00874.1"/>
    </source>
</evidence>
<evidence type="ECO:0000313" key="2">
    <source>
        <dbReference type="Proteomes" id="UP000321405"/>
    </source>
</evidence>
<protein>
    <recommendedName>
        <fullName evidence="3">Baseplate assembly protein</fullName>
    </recommendedName>
</protein>
<dbReference type="OrthoDB" id="7269272at2"/>
<sequence length="201" mass="21041">MEDVMRMAASQARVAHAVHGIVSAVDPDNHAVKVRIQPDDVETGWIPDAGLTQVGDLRISCPCTPDTHVLLMPVEGDGETFVIVAVLYDVVASPPVSPVSGRVAQPGELLVRTGCDVAAREERDGGHGGWLHLSREGLAFGAGEARCSIGSSRIAWHVGNVTMTLDSAGLAVSGGDVRTDRNALGEHVHPYANGVTERAIG</sequence>
<comment type="caution">
    <text evidence="1">The sequence shown here is derived from an EMBL/GenBank/DDBJ whole genome shotgun (WGS) entry which is preliminary data.</text>
</comment>
<accession>A0A511BMJ3</accession>
<reference evidence="1 2" key="1">
    <citation type="submission" date="2019-07" db="EMBL/GenBank/DDBJ databases">
        <title>Whole genome shotgun sequence of Swaminathania salitolerans NBRC 104436.</title>
        <authorList>
            <person name="Hosoyama A."/>
            <person name="Uohara A."/>
            <person name="Ohji S."/>
            <person name="Ichikawa N."/>
        </authorList>
    </citation>
    <scope>NUCLEOTIDE SEQUENCE [LARGE SCALE GENOMIC DNA]</scope>
    <source>
        <strain evidence="1 2">NBRC 104436</strain>
    </source>
</reference>
<gene>
    <name evidence="1" type="ORF">SSA02_00370</name>
</gene>
<name>A0A511BMJ3_9PROT</name>
<dbReference type="InterPro" id="IPR037026">
    <property type="entry name" value="Vgr_OB-fold_dom_sf"/>
</dbReference>
<dbReference type="AlphaFoldDB" id="A0A511BMJ3"/>
<proteinExistence type="predicted"/>
<dbReference type="RefSeq" id="WP_147092592.1">
    <property type="nucleotide sequence ID" value="NZ_BJVC01000001.1"/>
</dbReference>
<dbReference type="EMBL" id="BJVC01000001">
    <property type="protein sequence ID" value="GEL00874.1"/>
    <property type="molecule type" value="Genomic_DNA"/>
</dbReference>
<evidence type="ECO:0008006" key="3">
    <source>
        <dbReference type="Google" id="ProtNLM"/>
    </source>
</evidence>
<dbReference type="Proteomes" id="UP000321405">
    <property type="component" value="Unassembled WGS sequence"/>
</dbReference>
<organism evidence="1 2">
    <name type="scientific">Swaminathania salitolerans</name>
    <dbReference type="NCBI Taxonomy" id="182838"/>
    <lineage>
        <taxon>Bacteria</taxon>
        <taxon>Pseudomonadati</taxon>
        <taxon>Pseudomonadota</taxon>
        <taxon>Alphaproteobacteria</taxon>
        <taxon>Acetobacterales</taxon>
        <taxon>Acetobacteraceae</taxon>
        <taxon>Swaminathania</taxon>
    </lineage>
</organism>